<dbReference type="Gene3D" id="3.10.100.10">
    <property type="entry name" value="Mannose-Binding Protein A, subunit A"/>
    <property type="match status" value="1"/>
</dbReference>
<dbReference type="AlphaFoldDB" id="A0AAV4JYX3"/>
<dbReference type="EMBL" id="BMAT01010578">
    <property type="protein sequence ID" value="GFS27917.1"/>
    <property type="molecule type" value="Genomic_DNA"/>
</dbReference>
<keyword evidence="3" id="KW-1185">Reference proteome</keyword>
<feature type="domain" description="C-type lectin" evidence="1">
    <location>
        <begin position="36"/>
        <end position="145"/>
    </location>
</feature>
<dbReference type="InterPro" id="IPR016187">
    <property type="entry name" value="CTDL_fold"/>
</dbReference>
<name>A0AAV4JYX3_9GAST</name>
<gene>
    <name evidence="2" type="ORF">ElyMa_005317200</name>
</gene>
<reference evidence="2 3" key="1">
    <citation type="journal article" date="2021" name="Elife">
        <title>Chloroplast acquisition without the gene transfer in kleptoplastic sea slugs, Plakobranchus ocellatus.</title>
        <authorList>
            <person name="Maeda T."/>
            <person name="Takahashi S."/>
            <person name="Yoshida T."/>
            <person name="Shimamura S."/>
            <person name="Takaki Y."/>
            <person name="Nagai Y."/>
            <person name="Toyoda A."/>
            <person name="Suzuki Y."/>
            <person name="Arimoto A."/>
            <person name="Ishii H."/>
            <person name="Satoh N."/>
            <person name="Nishiyama T."/>
            <person name="Hasebe M."/>
            <person name="Maruyama T."/>
            <person name="Minagawa J."/>
            <person name="Obokata J."/>
            <person name="Shigenobu S."/>
        </authorList>
    </citation>
    <scope>NUCLEOTIDE SEQUENCE [LARGE SCALE GENOMIC DNA]</scope>
</reference>
<dbReference type="PANTHER" id="PTHR22801:SF63">
    <property type="entry name" value="C-TYPE LECTIN DOMAIN-CONTAINING PROTEIN"/>
    <property type="match status" value="1"/>
</dbReference>
<dbReference type="PANTHER" id="PTHR22801">
    <property type="entry name" value="LITHOSTATHINE"/>
    <property type="match status" value="1"/>
</dbReference>
<proteinExistence type="predicted"/>
<accession>A0AAV4JYX3</accession>
<evidence type="ECO:0000259" key="1">
    <source>
        <dbReference type="PROSITE" id="PS50041"/>
    </source>
</evidence>
<dbReference type="Pfam" id="PF00059">
    <property type="entry name" value="Lectin_C"/>
    <property type="match status" value="1"/>
</dbReference>
<dbReference type="SMART" id="SM00034">
    <property type="entry name" value="CLECT"/>
    <property type="match status" value="1"/>
</dbReference>
<evidence type="ECO:0000313" key="2">
    <source>
        <dbReference type="EMBL" id="GFS27917.1"/>
    </source>
</evidence>
<dbReference type="CDD" id="cd00037">
    <property type="entry name" value="CLECT"/>
    <property type="match status" value="1"/>
</dbReference>
<dbReference type="Proteomes" id="UP000762676">
    <property type="component" value="Unassembled WGS sequence"/>
</dbReference>
<sequence>MSIIVLCGLTTNHTLLEALCSPQALYIAGPTYLSIFNNTCYFFVTYHPVVYEDALRHCHYDGGSLAMPKTKPVNDFLIQEMRKRGYYKPMWIGMHSKAKGGSWRWEDGSKVVPWGNMNWLNGFGLAEHCMALNSRDGQWHDMRCSAWFLNDELPYICQYADQVYS</sequence>
<dbReference type="SUPFAM" id="SSF56436">
    <property type="entry name" value="C-type lectin-like"/>
    <property type="match status" value="1"/>
</dbReference>
<dbReference type="InterPro" id="IPR001304">
    <property type="entry name" value="C-type_lectin-like"/>
</dbReference>
<organism evidence="2 3">
    <name type="scientific">Elysia marginata</name>
    <dbReference type="NCBI Taxonomy" id="1093978"/>
    <lineage>
        <taxon>Eukaryota</taxon>
        <taxon>Metazoa</taxon>
        <taxon>Spiralia</taxon>
        <taxon>Lophotrochozoa</taxon>
        <taxon>Mollusca</taxon>
        <taxon>Gastropoda</taxon>
        <taxon>Heterobranchia</taxon>
        <taxon>Euthyneura</taxon>
        <taxon>Panpulmonata</taxon>
        <taxon>Sacoglossa</taxon>
        <taxon>Placobranchoidea</taxon>
        <taxon>Plakobranchidae</taxon>
        <taxon>Elysia</taxon>
    </lineage>
</organism>
<protein>
    <submittedName>
        <fullName evidence="2">Collectin-10</fullName>
    </submittedName>
</protein>
<evidence type="ECO:0000313" key="3">
    <source>
        <dbReference type="Proteomes" id="UP000762676"/>
    </source>
</evidence>
<dbReference type="InterPro" id="IPR016186">
    <property type="entry name" value="C-type_lectin-like/link_sf"/>
</dbReference>
<comment type="caution">
    <text evidence="2">The sequence shown here is derived from an EMBL/GenBank/DDBJ whole genome shotgun (WGS) entry which is preliminary data.</text>
</comment>
<dbReference type="PROSITE" id="PS50041">
    <property type="entry name" value="C_TYPE_LECTIN_2"/>
    <property type="match status" value="1"/>
</dbReference>
<dbReference type="InterPro" id="IPR050801">
    <property type="entry name" value="Ca-Dep_Lectins_ImmuneDev"/>
</dbReference>